<protein>
    <submittedName>
        <fullName evidence="2">Uncharacterized protein</fullName>
    </submittedName>
</protein>
<evidence type="ECO:0000256" key="1">
    <source>
        <dbReference type="SAM" id="MobiDB-lite"/>
    </source>
</evidence>
<proteinExistence type="predicted"/>
<feature type="region of interest" description="Disordered" evidence="1">
    <location>
        <begin position="1"/>
        <end position="21"/>
    </location>
</feature>
<gene>
    <name evidence="2" type="ORF">KQ910_07875</name>
</gene>
<keyword evidence="3" id="KW-1185">Reference proteome</keyword>
<comment type="caution">
    <text evidence="2">The sequence shown here is derived from an EMBL/GenBank/DDBJ whole genome shotgun (WGS) entry which is preliminary data.</text>
</comment>
<evidence type="ECO:0000313" key="3">
    <source>
        <dbReference type="Proteomes" id="UP000727907"/>
    </source>
</evidence>
<accession>A0ABS6IK85</accession>
<dbReference type="RefSeq" id="WP_216958055.1">
    <property type="nucleotide sequence ID" value="NZ_JAHOPB010000001.1"/>
</dbReference>
<sequence length="118" mass="12858">MPVQPPQEHPHGWGSIVSLKESPRPDLDKIQNWINGRRPDEIGHIHAVFSQDGGPGSDYNITVFCKKGAGKLGAVTVGLHPYQGPQDFVVNHITGRSLVVIGFYNAVGQDSVFTVMKN</sequence>
<evidence type="ECO:0000313" key="2">
    <source>
        <dbReference type="EMBL" id="MBU8873678.1"/>
    </source>
</evidence>
<name>A0ABS6IK85_9HYPH</name>
<organism evidence="2 3">
    <name type="scientific">Reyranella humidisoli</name>
    <dbReference type="NCBI Taxonomy" id="2849149"/>
    <lineage>
        <taxon>Bacteria</taxon>
        <taxon>Pseudomonadati</taxon>
        <taxon>Pseudomonadota</taxon>
        <taxon>Alphaproteobacteria</taxon>
        <taxon>Hyphomicrobiales</taxon>
        <taxon>Reyranellaceae</taxon>
        <taxon>Reyranella</taxon>
    </lineage>
</organism>
<dbReference type="Proteomes" id="UP000727907">
    <property type="component" value="Unassembled WGS sequence"/>
</dbReference>
<reference evidence="2 3" key="1">
    <citation type="submission" date="2021-06" db="EMBL/GenBank/DDBJ databases">
        <authorList>
            <person name="Lee D.H."/>
        </authorList>
    </citation>
    <scope>NUCLEOTIDE SEQUENCE [LARGE SCALE GENOMIC DNA]</scope>
    <source>
        <strain evidence="2 3">MMS21-HV4-11</strain>
    </source>
</reference>
<dbReference type="EMBL" id="JAHOPB010000001">
    <property type="protein sequence ID" value="MBU8873678.1"/>
    <property type="molecule type" value="Genomic_DNA"/>
</dbReference>